<evidence type="ECO:0000313" key="1">
    <source>
        <dbReference type="EMBL" id="GBP70165.1"/>
    </source>
</evidence>
<gene>
    <name evidence="1" type="ORF">EVAR_46660_1</name>
</gene>
<evidence type="ECO:0000313" key="2">
    <source>
        <dbReference type="Proteomes" id="UP000299102"/>
    </source>
</evidence>
<proteinExistence type="predicted"/>
<reference evidence="1 2" key="1">
    <citation type="journal article" date="2019" name="Commun. Biol.">
        <title>The bagworm genome reveals a unique fibroin gene that provides high tensile strength.</title>
        <authorList>
            <person name="Kono N."/>
            <person name="Nakamura H."/>
            <person name="Ohtoshi R."/>
            <person name="Tomita M."/>
            <person name="Numata K."/>
            <person name="Arakawa K."/>
        </authorList>
    </citation>
    <scope>NUCLEOTIDE SEQUENCE [LARGE SCALE GENOMIC DNA]</scope>
</reference>
<sequence length="97" mass="10682">MNEINRLKLERYINNYSCNYRLRICARVFLWTSFPALAPPFEGHKASTESMTKTCCPQETLLVSENSSGIAELRCLAPAPAPAPPAVGPASNDRSLL</sequence>
<protein>
    <submittedName>
        <fullName evidence="1">Uncharacterized protein</fullName>
    </submittedName>
</protein>
<dbReference type="Proteomes" id="UP000299102">
    <property type="component" value="Unassembled WGS sequence"/>
</dbReference>
<name>A0A4C1Y6U6_EUMVA</name>
<comment type="caution">
    <text evidence="1">The sequence shown here is derived from an EMBL/GenBank/DDBJ whole genome shotgun (WGS) entry which is preliminary data.</text>
</comment>
<keyword evidence="2" id="KW-1185">Reference proteome</keyword>
<accession>A0A4C1Y6U6</accession>
<dbReference type="AlphaFoldDB" id="A0A4C1Y6U6"/>
<organism evidence="1 2">
    <name type="scientific">Eumeta variegata</name>
    <name type="common">Bagworm moth</name>
    <name type="synonym">Eumeta japonica</name>
    <dbReference type="NCBI Taxonomy" id="151549"/>
    <lineage>
        <taxon>Eukaryota</taxon>
        <taxon>Metazoa</taxon>
        <taxon>Ecdysozoa</taxon>
        <taxon>Arthropoda</taxon>
        <taxon>Hexapoda</taxon>
        <taxon>Insecta</taxon>
        <taxon>Pterygota</taxon>
        <taxon>Neoptera</taxon>
        <taxon>Endopterygota</taxon>
        <taxon>Lepidoptera</taxon>
        <taxon>Glossata</taxon>
        <taxon>Ditrysia</taxon>
        <taxon>Tineoidea</taxon>
        <taxon>Psychidae</taxon>
        <taxon>Oiketicinae</taxon>
        <taxon>Eumeta</taxon>
    </lineage>
</organism>
<dbReference type="OrthoDB" id="5959154at2759"/>
<dbReference type="EMBL" id="BGZK01001066">
    <property type="protein sequence ID" value="GBP70165.1"/>
    <property type="molecule type" value="Genomic_DNA"/>
</dbReference>